<reference evidence="18 19" key="2">
    <citation type="journal article" date="2021" name="Int. J. Syst. Evol. Microbiol.">
        <title>Isolation and Polyphasic Characterization of Desulfuromonas versatilis sp. Nov., an Electrogenic Bacteria Capable of Versatile Metabolism Isolated from a Graphene Oxide-Reducing Enrichment Culture.</title>
        <authorList>
            <person name="Xie L."/>
            <person name="Yoshida N."/>
            <person name="Ishii S."/>
            <person name="Meng L."/>
        </authorList>
    </citation>
    <scope>NUCLEOTIDE SEQUENCE [LARGE SCALE GENOMIC DNA]</scope>
    <source>
        <strain evidence="18 19">NIT-T3</strain>
    </source>
</reference>
<dbReference type="InterPro" id="IPR015886">
    <property type="entry name" value="H2TH_FPG"/>
</dbReference>
<proteinExistence type="inferred from homology"/>
<evidence type="ECO:0000259" key="17">
    <source>
        <dbReference type="PROSITE" id="PS51068"/>
    </source>
</evidence>
<reference evidence="18 19" key="1">
    <citation type="journal article" date="2016" name="C (Basel)">
        <title>Selective Growth of and Electricity Production by Marine Exoelectrogenic Bacteria in Self-Aggregated Hydrogel of Microbially Reduced Graphene Oxide.</title>
        <authorList>
            <person name="Yoshida N."/>
            <person name="Goto Y."/>
            <person name="Miyata Y."/>
        </authorList>
    </citation>
    <scope>NUCLEOTIDE SEQUENCE [LARGE SCALE GENOMIC DNA]</scope>
    <source>
        <strain evidence="18 19">NIT-T3</strain>
    </source>
</reference>
<evidence type="ECO:0000256" key="11">
    <source>
        <dbReference type="ARBA" id="ARBA00023239"/>
    </source>
</evidence>
<evidence type="ECO:0000313" key="19">
    <source>
        <dbReference type="Proteomes" id="UP001319827"/>
    </source>
</evidence>
<evidence type="ECO:0000256" key="9">
    <source>
        <dbReference type="ARBA" id="ARBA00023125"/>
    </source>
</evidence>
<keyword evidence="8 15" id="KW-0862">Zinc</keyword>
<keyword evidence="10 15" id="KW-0234">DNA repair</keyword>
<dbReference type="NCBIfam" id="NF002211">
    <property type="entry name" value="PRK01103.1"/>
    <property type="match status" value="1"/>
</dbReference>
<evidence type="ECO:0000256" key="3">
    <source>
        <dbReference type="ARBA" id="ARBA00011245"/>
    </source>
</evidence>
<feature type="active site" description="Proton donor; for beta-elimination activity" evidence="15">
    <location>
        <position position="58"/>
    </location>
</feature>
<dbReference type="PANTHER" id="PTHR22993">
    <property type="entry name" value="FORMAMIDOPYRIMIDINE-DNA GLYCOSYLASE"/>
    <property type="match status" value="1"/>
</dbReference>
<evidence type="ECO:0000256" key="13">
    <source>
        <dbReference type="ARBA" id="ARBA00023295"/>
    </source>
</evidence>
<dbReference type="CDD" id="cd08966">
    <property type="entry name" value="EcFpg-like_N"/>
    <property type="match status" value="1"/>
</dbReference>
<evidence type="ECO:0000259" key="16">
    <source>
        <dbReference type="PROSITE" id="PS51066"/>
    </source>
</evidence>
<dbReference type="Pfam" id="PF06831">
    <property type="entry name" value="H2TH"/>
    <property type="match status" value="1"/>
</dbReference>
<gene>
    <name evidence="15 18" type="primary">mutM</name>
    <name evidence="15" type="synonym">fpg</name>
    <name evidence="18" type="ORF">DESUT3_24520</name>
</gene>
<dbReference type="SUPFAM" id="SSF46946">
    <property type="entry name" value="S13-like H2TH domain"/>
    <property type="match status" value="1"/>
</dbReference>
<dbReference type="HAMAP" id="MF_00103">
    <property type="entry name" value="Fapy_DNA_glycosyl"/>
    <property type="match status" value="1"/>
</dbReference>
<accession>A0ABN6DZ81</accession>
<evidence type="ECO:0000313" key="18">
    <source>
        <dbReference type="EMBL" id="BCR05383.1"/>
    </source>
</evidence>
<dbReference type="InterPro" id="IPR035937">
    <property type="entry name" value="FPG_N"/>
</dbReference>
<evidence type="ECO:0000256" key="10">
    <source>
        <dbReference type="ARBA" id="ARBA00023204"/>
    </source>
</evidence>
<evidence type="ECO:0000256" key="1">
    <source>
        <dbReference type="ARBA" id="ARBA00001668"/>
    </source>
</evidence>
<comment type="catalytic activity">
    <reaction evidence="14 15">
        <text>2'-deoxyribonucleotide-(2'-deoxyribose 5'-phosphate)-2'-deoxyribonucleotide-DNA = a 3'-end 2'-deoxyribonucleotide-(2,3-dehydro-2,3-deoxyribose 5'-phosphate)-DNA + a 5'-end 5'-phospho-2'-deoxyribonucleoside-DNA + H(+)</text>
        <dbReference type="Rhea" id="RHEA:66592"/>
        <dbReference type="Rhea" id="RHEA-COMP:13180"/>
        <dbReference type="Rhea" id="RHEA-COMP:16897"/>
        <dbReference type="Rhea" id="RHEA-COMP:17067"/>
        <dbReference type="ChEBI" id="CHEBI:15378"/>
        <dbReference type="ChEBI" id="CHEBI:136412"/>
        <dbReference type="ChEBI" id="CHEBI:157695"/>
        <dbReference type="ChEBI" id="CHEBI:167181"/>
        <dbReference type="EC" id="4.2.99.18"/>
    </reaction>
</comment>
<dbReference type="PROSITE" id="PS51068">
    <property type="entry name" value="FPG_CAT"/>
    <property type="match status" value="1"/>
</dbReference>
<feature type="domain" description="Formamidopyrimidine-DNA glycosylase catalytic" evidence="17">
    <location>
        <begin position="2"/>
        <end position="113"/>
    </location>
</feature>
<keyword evidence="9 15" id="KW-0238">DNA-binding</keyword>
<keyword evidence="5 15" id="KW-0227">DNA damage</keyword>
<evidence type="ECO:0000256" key="7">
    <source>
        <dbReference type="ARBA" id="ARBA00022801"/>
    </source>
</evidence>
<keyword evidence="12 15" id="KW-0511">Multifunctional enzyme</keyword>
<organism evidence="18 19">
    <name type="scientific">Desulfuromonas versatilis</name>
    <dbReference type="NCBI Taxonomy" id="2802975"/>
    <lineage>
        <taxon>Bacteria</taxon>
        <taxon>Pseudomonadati</taxon>
        <taxon>Thermodesulfobacteriota</taxon>
        <taxon>Desulfuromonadia</taxon>
        <taxon>Desulfuromonadales</taxon>
        <taxon>Desulfuromonadaceae</taxon>
        <taxon>Desulfuromonas</taxon>
    </lineage>
</organism>
<dbReference type="EMBL" id="AP024355">
    <property type="protein sequence ID" value="BCR05383.1"/>
    <property type="molecule type" value="Genomic_DNA"/>
</dbReference>
<dbReference type="SMART" id="SM00898">
    <property type="entry name" value="Fapy_DNA_glyco"/>
    <property type="match status" value="1"/>
</dbReference>
<dbReference type="InterPro" id="IPR020629">
    <property type="entry name" value="FPG_Glyclase"/>
</dbReference>
<feature type="active site" description="Proton donor" evidence="15">
    <location>
        <position position="3"/>
    </location>
</feature>
<dbReference type="PROSITE" id="PS51066">
    <property type="entry name" value="ZF_FPG_2"/>
    <property type="match status" value="1"/>
</dbReference>
<dbReference type="NCBIfam" id="TIGR00577">
    <property type="entry name" value="fpg"/>
    <property type="match status" value="1"/>
</dbReference>
<feature type="binding site" evidence="15">
    <location>
        <position position="152"/>
    </location>
    <ligand>
        <name>DNA</name>
        <dbReference type="ChEBI" id="CHEBI:16991"/>
    </ligand>
</feature>
<dbReference type="SUPFAM" id="SSF81624">
    <property type="entry name" value="N-terminal domain of MutM-like DNA repair proteins"/>
    <property type="match status" value="1"/>
</dbReference>
<dbReference type="Proteomes" id="UP001319827">
    <property type="component" value="Chromosome"/>
</dbReference>
<keyword evidence="6 15" id="KW-0863">Zinc-finger</keyword>
<feature type="active site" description="Proton donor; for delta-elimination activity" evidence="15">
    <location>
        <position position="261"/>
    </location>
</feature>
<dbReference type="PANTHER" id="PTHR22993:SF9">
    <property type="entry name" value="FORMAMIDOPYRIMIDINE-DNA GLYCOSYLASE"/>
    <property type="match status" value="1"/>
</dbReference>
<dbReference type="EC" id="3.2.2.23" evidence="15"/>
<dbReference type="RefSeq" id="WP_221248810.1">
    <property type="nucleotide sequence ID" value="NZ_AP024355.1"/>
</dbReference>
<feature type="domain" description="FPG-type" evidence="16">
    <location>
        <begin position="237"/>
        <end position="271"/>
    </location>
</feature>
<dbReference type="SMART" id="SM01232">
    <property type="entry name" value="H2TH"/>
    <property type="match status" value="1"/>
</dbReference>
<dbReference type="InterPro" id="IPR012319">
    <property type="entry name" value="FPG_cat"/>
</dbReference>
<comment type="cofactor">
    <cofactor evidence="15">
        <name>Zn(2+)</name>
        <dbReference type="ChEBI" id="CHEBI:29105"/>
    </cofactor>
    <text evidence="15">Binds 1 zinc ion per subunit.</text>
</comment>
<evidence type="ECO:0000256" key="6">
    <source>
        <dbReference type="ARBA" id="ARBA00022771"/>
    </source>
</evidence>
<evidence type="ECO:0000256" key="8">
    <source>
        <dbReference type="ARBA" id="ARBA00022833"/>
    </source>
</evidence>
<comment type="catalytic activity">
    <reaction evidence="1 15">
        <text>Hydrolysis of DNA containing ring-opened 7-methylguanine residues, releasing 2,6-diamino-4-hydroxy-5-(N-methyl)formamidopyrimidine.</text>
        <dbReference type="EC" id="3.2.2.23"/>
    </reaction>
</comment>
<keyword evidence="4 15" id="KW-0479">Metal-binding</keyword>
<evidence type="ECO:0000256" key="12">
    <source>
        <dbReference type="ARBA" id="ARBA00023268"/>
    </source>
</evidence>
<feature type="binding site" evidence="15">
    <location>
        <position position="110"/>
    </location>
    <ligand>
        <name>DNA</name>
        <dbReference type="ChEBI" id="CHEBI:16991"/>
    </ligand>
</feature>
<evidence type="ECO:0000256" key="2">
    <source>
        <dbReference type="ARBA" id="ARBA00009409"/>
    </source>
</evidence>
<dbReference type="PROSITE" id="PS01242">
    <property type="entry name" value="ZF_FPG_1"/>
    <property type="match status" value="1"/>
</dbReference>
<feature type="binding site" evidence="15">
    <location>
        <position position="91"/>
    </location>
    <ligand>
        <name>DNA</name>
        <dbReference type="ChEBI" id="CHEBI:16991"/>
    </ligand>
</feature>
<evidence type="ECO:0000256" key="5">
    <source>
        <dbReference type="ARBA" id="ARBA00022763"/>
    </source>
</evidence>
<dbReference type="EC" id="4.2.99.18" evidence="15"/>
<keyword evidence="7 15" id="KW-0378">Hydrolase</keyword>
<dbReference type="InterPro" id="IPR010979">
    <property type="entry name" value="Ribosomal_uS13-like_H2TH"/>
</dbReference>
<dbReference type="Gene3D" id="3.20.190.10">
    <property type="entry name" value="MutM-like, N-terminal"/>
    <property type="match status" value="1"/>
</dbReference>
<evidence type="ECO:0000256" key="15">
    <source>
        <dbReference type="HAMAP-Rule" id="MF_00103"/>
    </source>
</evidence>
<comment type="similarity">
    <text evidence="2 15">Belongs to the FPG family.</text>
</comment>
<comment type="subunit">
    <text evidence="3 15">Monomer.</text>
</comment>
<protein>
    <recommendedName>
        <fullName evidence="15">Formamidopyrimidine-DNA glycosylase</fullName>
        <shortName evidence="15">Fapy-DNA glycosylase</shortName>
        <ecNumber evidence="15">3.2.2.23</ecNumber>
    </recommendedName>
    <alternativeName>
        <fullName evidence="15">DNA-(apurinic or apyrimidinic site) lyase MutM</fullName>
        <shortName evidence="15">AP lyase MutM</shortName>
        <ecNumber evidence="15">4.2.99.18</ecNumber>
    </alternativeName>
</protein>
<dbReference type="Pfam" id="PF01149">
    <property type="entry name" value="Fapy_DNA_glyco"/>
    <property type="match status" value="1"/>
</dbReference>
<dbReference type="InterPro" id="IPR010663">
    <property type="entry name" value="Znf_FPG/IleRS"/>
</dbReference>
<dbReference type="Pfam" id="PF06827">
    <property type="entry name" value="zf-FPG_IleRS"/>
    <property type="match status" value="1"/>
</dbReference>
<evidence type="ECO:0000256" key="14">
    <source>
        <dbReference type="ARBA" id="ARBA00044632"/>
    </source>
</evidence>
<keyword evidence="19" id="KW-1185">Reference proteome</keyword>
<dbReference type="InterPro" id="IPR015887">
    <property type="entry name" value="DNA_glyclase_Znf_dom_DNA_BS"/>
</dbReference>
<sequence length="271" mass="29936">MPELPEVETTRRGIEPLITGRIVTRVVVRVAKLRWPISRTLEETLCGQSILGVERRAKYLLLRFGAGTALIHLGMSGHLRVVPEATPAGKHDHVDIALSDGNCLRFNDPRRFGALLWLPNDPQDHPLLAELGPEPFAAEMDGDYLFQRSRGRKVAVKPFIMDQRVLVGVGNIYASEALFRAGIDPRREAGAVSLKRYRLLAEAIRKVLAEAIAAGGTTIRDFRGEGGKPGYFALQLRVYGREGEPCPGCGRPIRVVRLGQRASYFCASCQK</sequence>
<evidence type="ECO:0000256" key="4">
    <source>
        <dbReference type="ARBA" id="ARBA00022723"/>
    </source>
</evidence>
<name>A0ABN6DZ81_9BACT</name>
<dbReference type="SUPFAM" id="SSF57716">
    <property type="entry name" value="Glucocorticoid receptor-like (DNA-binding domain)"/>
    <property type="match status" value="1"/>
</dbReference>
<dbReference type="Gene3D" id="1.10.8.50">
    <property type="match status" value="1"/>
</dbReference>
<keyword evidence="13 15" id="KW-0326">Glycosidase</keyword>
<keyword evidence="11 15" id="KW-0456">Lyase</keyword>
<dbReference type="InterPro" id="IPR000214">
    <property type="entry name" value="Znf_DNA_glyclase/AP_lyase"/>
</dbReference>
<feature type="active site" description="Schiff-base intermediate with DNA" evidence="15">
    <location>
        <position position="2"/>
    </location>
</feature>
<comment type="function">
    <text evidence="15">Involved in base excision repair of DNA damaged by oxidation or by mutagenic agents. Acts as DNA glycosylase that recognizes and removes damaged bases. Has a preference for oxidized purines, such as 7,8-dihydro-8-oxoguanine (8-oxoG). Has AP (apurinic/apyrimidinic) lyase activity and introduces nicks in the DNA strand. Cleaves the DNA backbone by beta-delta elimination to generate a single-strand break at the site of the removed base with both 3'- and 5'-phosphates.</text>
</comment>